<dbReference type="RefSeq" id="WP_084018799.1">
    <property type="nucleotide sequence ID" value="NZ_FWXS01000011.1"/>
</dbReference>
<organism evidence="6 7">
    <name type="scientific">Moheibacter sediminis</name>
    <dbReference type="NCBI Taxonomy" id="1434700"/>
    <lineage>
        <taxon>Bacteria</taxon>
        <taxon>Pseudomonadati</taxon>
        <taxon>Bacteroidota</taxon>
        <taxon>Flavobacteriia</taxon>
        <taxon>Flavobacteriales</taxon>
        <taxon>Weeksellaceae</taxon>
        <taxon>Moheibacter</taxon>
    </lineage>
</organism>
<dbReference type="InterPro" id="IPR001179">
    <property type="entry name" value="PPIase_FKBP_dom"/>
</dbReference>
<evidence type="ECO:0000256" key="2">
    <source>
        <dbReference type="ARBA" id="ARBA00023110"/>
    </source>
</evidence>
<dbReference type="STRING" id="1434700.SAMN06296427_11160"/>
<dbReference type="PROSITE" id="PS51257">
    <property type="entry name" value="PROKAR_LIPOPROTEIN"/>
    <property type="match status" value="1"/>
</dbReference>
<comment type="catalytic activity">
    <reaction evidence="1 3 4">
        <text>[protein]-peptidylproline (omega=180) = [protein]-peptidylproline (omega=0)</text>
        <dbReference type="Rhea" id="RHEA:16237"/>
        <dbReference type="Rhea" id="RHEA-COMP:10747"/>
        <dbReference type="Rhea" id="RHEA-COMP:10748"/>
        <dbReference type="ChEBI" id="CHEBI:83833"/>
        <dbReference type="ChEBI" id="CHEBI:83834"/>
        <dbReference type="EC" id="5.2.1.8"/>
    </reaction>
</comment>
<dbReference type="Proteomes" id="UP000192393">
    <property type="component" value="Unassembled WGS sequence"/>
</dbReference>
<dbReference type="InterPro" id="IPR046357">
    <property type="entry name" value="PPIase_dom_sf"/>
</dbReference>
<dbReference type="Pfam" id="PF00254">
    <property type="entry name" value="FKBP_C"/>
    <property type="match status" value="1"/>
</dbReference>
<comment type="similarity">
    <text evidence="4">Belongs to the FKBP-type PPIase family.</text>
</comment>
<keyword evidence="7" id="KW-1185">Reference proteome</keyword>
<dbReference type="PROSITE" id="PS50059">
    <property type="entry name" value="FKBP_PPIASE"/>
    <property type="match status" value="1"/>
</dbReference>
<evidence type="ECO:0000313" key="6">
    <source>
        <dbReference type="EMBL" id="SMC88605.1"/>
    </source>
</evidence>
<accession>A0A1W2CTN0</accession>
<evidence type="ECO:0000259" key="5">
    <source>
        <dbReference type="PROSITE" id="PS50059"/>
    </source>
</evidence>
<reference evidence="7" key="1">
    <citation type="submission" date="2017-04" db="EMBL/GenBank/DDBJ databases">
        <authorList>
            <person name="Varghese N."/>
            <person name="Submissions S."/>
        </authorList>
    </citation>
    <scope>NUCLEOTIDE SEQUENCE [LARGE SCALE GENOMIC DNA]</scope>
    <source>
        <strain evidence="7">CGMCC 1.12708</strain>
    </source>
</reference>
<dbReference type="GO" id="GO:0003755">
    <property type="term" value="F:peptidyl-prolyl cis-trans isomerase activity"/>
    <property type="evidence" value="ECO:0007669"/>
    <property type="project" value="UniProtKB-UniRule"/>
</dbReference>
<protein>
    <recommendedName>
        <fullName evidence="4">Peptidyl-prolyl cis-trans isomerase</fullName>
        <ecNumber evidence="4">5.2.1.8</ecNumber>
    </recommendedName>
</protein>
<evidence type="ECO:0000313" key="7">
    <source>
        <dbReference type="Proteomes" id="UP000192393"/>
    </source>
</evidence>
<dbReference type="EC" id="5.2.1.8" evidence="4"/>
<dbReference type="Gene3D" id="3.10.50.40">
    <property type="match status" value="1"/>
</dbReference>
<keyword evidence="3 4" id="KW-0413">Isomerase</keyword>
<evidence type="ECO:0000256" key="1">
    <source>
        <dbReference type="ARBA" id="ARBA00000971"/>
    </source>
</evidence>
<dbReference type="OrthoDB" id="1093155at2"/>
<evidence type="ECO:0000256" key="4">
    <source>
        <dbReference type="RuleBase" id="RU003915"/>
    </source>
</evidence>
<gene>
    <name evidence="6" type="ORF">SAMN06296427_11160</name>
</gene>
<feature type="domain" description="PPIase FKBP-type" evidence="5">
    <location>
        <begin position="84"/>
        <end position="171"/>
    </location>
</feature>
<dbReference type="EMBL" id="FWXS01000011">
    <property type="protein sequence ID" value="SMC88605.1"/>
    <property type="molecule type" value="Genomic_DNA"/>
</dbReference>
<proteinExistence type="inferred from homology"/>
<sequence length="180" mass="20466">MIRLLIVSIFLFTACKSKVVQYPVDYDKDEFMKFSQDRNKEILEEDNQLIKNYIDSTGVNYSKTNFGFWISNSAQYTETMAKGGDYVKYEYEVLDFDNNVVYSKKELGINDAILGKEDLPRGLHVTLQLIEKGDSATALYPSFLAFGGYGDRDRVGGNAPLIFKVKVLDIKKSAKQNPKN</sequence>
<dbReference type="SUPFAM" id="SSF54534">
    <property type="entry name" value="FKBP-like"/>
    <property type="match status" value="1"/>
</dbReference>
<name>A0A1W2CTN0_9FLAO</name>
<keyword evidence="2 3" id="KW-0697">Rotamase</keyword>
<dbReference type="AlphaFoldDB" id="A0A1W2CTN0"/>
<evidence type="ECO:0000256" key="3">
    <source>
        <dbReference type="PROSITE-ProRule" id="PRU00277"/>
    </source>
</evidence>